<keyword evidence="1" id="KW-1133">Transmembrane helix</keyword>
<name>A0A4R8WLR2_9MICO</name>
<accession>A0A4R8WLR2</accession>
<sequence length="257" mass="25030">MKKKKTALLLVPALALGVAVLTSGPAFAATGDASYQGTLDSINGSKGSGTFSIKVSGDQATVTETVSGLAETFSGNPYPHVQHIHIGAKGVCPTPAADTNGDGVISTTEGLPSYGAIGTTLSTSGDTSPAAGTDLKVAGMGGSFTYNRTFTLDAATAASLKAGTAVVVVHGLDPTTLTKAAQDAKSDLVPSLPLAATSPALCGSLKASQANMPKGGVQTGGGSTSSGADTGLLALGAGFLVAAGGAVIVRRRLAARG</sequence>
<dbReference type="Proteomes" id="UP000298412">
    <property type="component" value="Unassembled WGS sequence"/>
</dbReference>
<protein>
    <recommendedName>
        <fullName evidence="5">CHRD domain-containing protein</fullName>
    </recommendedName>
</protein>
<feature type="chain" id="PRO_5020852084" description="CHRD domain-containing protein" evidence="2">
    <location>
        <begin position="29"/>
        <end position="257"/>
    </location>
</feature>
<evidence type="ECO:0008006" key="5">
    <source>
        <dbReference type="Google" id="ProtNLM"/>
    </source>
</evidence>
<keyword evidence="2" id="KW-0732">Signal</keyword>
<dbReference type="RefSeq" id="WP_134568214.1">
    <property type="nucleotide sequence ID" value="NZ_SOFP01000059.1"/>
</dbReference>
<keyword evidence="1" id="KW-0472">Membrane</keyword>
<feature type="signal peptide" evidence="2">
    <location>
        <begin position="1"/>
        <end position="28"/>
    </location>
</feature>
<proteinExistence type="predicted"/>
<evidence type="ECO:0000313" key="3">
    <source>
        <dbReference type="EMBL" id="TFC12515.1"/>
    </source>
</evidence>
<dbReference type="EMBL" id="SOFP01000059">
    <property type="protein sequence ID" value="TFC12515.1"/>
    <property type="molecule type" value="Genomic_DNA"/>
</dbReference>
<evidence type="ECO:0000256" key="1">
    <source>
        <dbReference type="SAM" id="Phobius"/>
    </source>
</evidence>
<feature type="transmembrane region" description="Helical" evidence="1">
    <location>
        <begin position="231"/>
        <end position="249"/>
    </location>
</feature>
<keyword evidence="1" id="KW-0812">Transmembrane</keyword>
<comment type="caution">
    <text evidence="3">The sequence shown here is derived from an EMBL/GenBank/DDBJ whole genome shotgun (WGS) entry which is preliminary data.</text>
</comment>
<dbReference type="OrthoDB" id="2991218at2"/>
<organism evidence="3 4">
    <name type="scientific">Cryobacterium algoritolerans</name>
    <dbReference type="NCBI Taxonomy" id="1259184"/>
    <lineage>
        <taxon>Bacteria</taxon>
        <taxon>Bacillati</taxon>
        <taxon>Actinomycetota</taxon>
        <taxon>Actinomycetes</taxon>
        <taxon>Micrococcales</taxon>
        <taxon>Microbacteriaceae</taxon>
        <taxon>Cryobacterium</taxon>
    </lineage>
</organism>
<reference evidence="3 4" key="1">
    <citation type="submission" date="2019-03" db="EMBL/GenBank/DDBJ databases">
        <title>Genomics of glacier-inhabiting Cryobacterium strains.</title>
        <authorList>
            <person name="Liu Q."/>
            <person name="Xin Y.-H."/>
        </authorList>
    </citation>
    <scope>NUCLEOTIDE SEQUENCE [LARGE SCALE GENOMIC DNA]</scope>
    <source>
        <strain evidence="3 4">MDT1-3</strain>
    </source>
</reference>
<keyword evidence="4" id="KW-1185">Reference proteome</keyword>
<dbReference type="AlphaFoldDB" id="A0A4R8WLR2"/>
<evidence type="ECO:0000256" key="2">
    <source>
        <dbReference type="SAM" id="SignalP"/>
    </source>
</evidence>
<evidence type="ECO:0000313" key="4">
    <source>
        <dbReference type="Proteomes" id="UP000298412"/>
    </source>
</evidence>
<gene>
    <name evidence="3" type="ORF">E3O19_12890</name>
</gene>